<dbReference type="Gene3D" id="3.40.50.1820">
    <property type="entry name" value="alpha/beta hydrolase"/>
    <property type="match status" value="1"/>
</dbReference>
<protein>
    <submittedName>
        <fullName evidence="1">Esterase</fullName>
    </submittedName>
</protein>
<accession>A0ABS4N9K1</accession>
<dbReference type="EMBL" id="JAGGLR010000048">
    <property type="protein sequence ID" value="MBP2068679.1"/>
    <property type="molecule type" value="Genomic_DNA"/>
</dbReference>
<proteinExistence type="predicted"/>
<dbReference type="SUPFAM" id="SSF53474">
    <property type="entry name" value="alpha/beta-Hydrolases"/>
    <property type="match status" value="1"/>
</dbReference>
<dbReference type="RefSeq" id="WP_209469167.1">
    <property type="nucleotide sequence ID" value="NZ_BAABDR010000058.1"/>
</dbReference>
<gene>
    <name evidence="1" type="ORF">J2Z30_009761</name>
</gene>
<dbReference type="InterPro" id="IPR029058">
    <property type="entry name" value="AB_hydrolase_fold"/>
</dbReference>
<sequence length="92" mass="10184">MPSLTGVICVTQHTDLEPLATMGVDRNRTPLTVAHGADDARVKLAESDRFVEILRTQERPVEYTVTRDGHTVANRSAWSLASRAAQYVVHLL</sequence>
<name>A0ABS4N9K1_9ACTN</name>
<comment type="caution">
    <text evidence="1">The sequence shown here is derived from an EMBL/GenBank/DDBJ whole genome shotgun (WGS) entry which is preliminary data.</text>
</comment>
<evidence type="ECO:0000313" key="1">
    <source>
        <dbReference type="EMBL" id="MBP2068679.1"/>
    </source>
</evidence>
<keyword evidence="2" id="KW-1185">Reference proteome</keyword>
<evidence type="ECO:0000313" key="2">
    <source>
        <dbReference type="Proteomes" id="UP000756710"/>
    </source>
</evidence>
<organism evidence="1 2">
    <name type="scientific">Streptomyces iranensis</name>
    <dbReference type="NCBI Taxonomy" id="576784"/>
    <lineage>
        <taxon>Bacteria</taxon>
        <taxon>Bacillati</taxon>
        <taxon>Actinomycetota</taxon>
        <taxon>Actinomycetes</taxon>
        <taxon>Kitasatosporales</taxon>
        <taxon>Streptomycetaceae</taxon>
        <taxon>Streptomyces</taxon>
        <taxon>Streptomyces violaceusniger group</taxon>
    </lineage>
</organism>
<reference evidence="1 2" key="1">
    <citation type="submission" date="2021-03" db="EMBL/GenBank/DDBJ databases">
        <title>Genomic Encyclopedia of Type Strains, Phase IV (KMG-IV): sequencing the most valuable type-strain genomes for metagenomic binning, comparative biology and taxonomic classification.</title>
        <authorList>
            <person name="Goeker M."/>
        </authorList>
    </citation>
    <scope>NUCLEOTIDE SEQUENCE [LARGE SCALE GENOMIC DNA]</scope>
    <source>
        <strain evidence="1 2">DSM 41954</strain>
    </source>
</reference>
<dbReference type="Proteomes" id="UP000756710">
    <property type="component" value="Unassembled WGS sequence"/>
</dbReference>